<evidence type="ECO:0000313" key="2">
    <source>
        <dbReference type="EMBL" id="MDY2586850.1"/>
    </source>
</evidence>
<proteinExistence type="predicted"/>
<accession>A0ABU5EMU6</accession>
<dbReference type="RefSeq" id="WP_320555228.1">
    <property type="nucleotide sequence ID" value="NZ_JAXDAE010000004.1"/>
</dbReference>
<dbReference type="Proteomes" id="UP001285855">
    <property type="component" value="Unassembled WGS sequence"/>
</dbReference>
<reference evidence="2 3" key="1">
    <citation type="submission" date="2023-11" db="EMBL/GenBank/DDBJ databases">
        <title>Winogradskyella pelagius sp. nov., isolated from coastal sediment.</title>
        <authorList>
            <person name="Li F."/>
        </authorList>
    </citation>
    <scope>NUCLEOTIDE SEQUENCE [LARGE SCALE GENOMIC DNA]</scope>
    <source>
        <strain evidence="2 3">KCTC 23502</strain>
    </source>
</reference>
<keyword evidence="3" id="KW-1185">Reference proteome</keyword>
<evidence type="ECO:0008006" key="4">
    <source>
        <dbReference type="Google" id="ProtNLM"/>
    </source>
</evidence>
<gene>
    <name evidence="2" type="ORF">SNF14_05830</name>
</gene>
<evidence type="ECO:0000313" key="3">
    <source>
        <dbReference type="Proteomes" id="UP001285855"/>
    </source>
</evidence>
<protein>
    <recommendedName>
        <fullName evidence="4">Outer membrane protein beta-barrel domain-containing protein</fullName>
    </recommendedName>
</protein>
<feature type="compositionally biased region" description="Gly residues" evidence="1">
    <location>
        <begin position="216"/>
        <end position="226"/>
    </location>
</feature>
<organism evidence="2 3">
    <name type="scientific">Winogradskyella aquimaris</name>
    <dbReference type="NCBI Taxonomy" id="864074"/>
    <lineage>
        <taxon>Bacteria</taxon>
        <taxon>Pseudomonadati</taxon>
        <taxon>Bacteroidota</taxon>
        <taxon>Flavobacteriia</taxon>
        <taxon>Flavobacteriales</taxon>
        <taxon>Flavobacteriaceae</taxon>
        <taxon>Winogradskyella</taxon>
    </lineage>
</organism>
<comment type="caution">
    <text evidence="2">The sequence shown here is derived from an EMBL/GenBank/DDBJ whole genome shotgun (WGS) entry which is preliminary data.</text>
</comment>
<feature type="region of interest" description="Disordered" evidence="1">
    <location>
        <begin position="214"/>
        <end position="234"/>
    </location>
</feature>
<evidence type="ECO:0000256" key="1">
    <source>
        <dbReference type="SAM" id="MobiDB-lite"/>
    </source>
</evidence>
<sequence>MKYFQHMLALLVLLLFNSYAIGQKIKSANQSLKAKDSTEVINEKDSSYVSLNLNYISDAVFFGRKDSTAIPYLYTSAIYHHKSGIYGMGSLSYLTKSNDSRVDLFLVSLGYDFSYDNFTGDVSITKYFFNEASYNVISQVSADVTAVLSYDFQYFNLAATAANYFNNNSTSDFFLSTEISHDFITRNQKFQISPSVGFYFGSQNFYQEYYTNRGSSGQGQGQGQGGADNSTNGNNITVEESETFKIMAIEFGLPVWYELDPVIFMLYPIYVIPKSPSRLIVNEVVYEEDLNPTFYFTIGISLKI</sequence>
<name>A0ABU5EMU6_9FLAO</name>
<dbReference type="EMBL" id="JAXDAE010000004">
    <property type="protein sequence ID" value="MDY2586850.1"/>
    <property type="molecule type" value="Genomic_DNA"/>
</dbReference>